<dbReference type="InParanoid" id="A0A1D3CT21"/>
<comment type="caution">
    <text evidence="3">The sequence shown here is derived from an EMBL/GenBank/DDBJ whole genome shotgun (WGS) entry which is preliminary data.</text>
</comment>
<evidence type="ECO:0000313" key="4">
    <source>
        <dbReference type="Proteomes" id="UP000095192"/>
    </source>
</evidence>
<name>A0A1D3CT21_9EIME</name>
<protein>
    <submittedName>
        <fullName evidence="3">Uncharacterized protein</fullName>
    </submittedName>
</protein>
<keyword evidence="2" id="KW-0472">Membrane</keyword>
<feature type="region of interest" description="Disordered" evidence="1">
    <location>
        <begin position="451"/>
        <end position="472"/>
    </location>
</feature>
<keyword evidence="4" id="KW-1185">Reference proteome</keyword>
<feature type="region of interest" description="Disordered" evidence="1">
    <location>
        <begin position="492"/>
        <end position="529"/>
    </location>
</feature>
<gene>
    <name evidence="3" type="ORF">cyc_04296</name>
</gene>
<dbReference type="VEuPathDB" id="ToxoDB:cyc_04296"/>
<proteinExistence type="predicted"/>
<dbReference type="Gene3D" id="3.60.40.10">
    <property type="entry name" value="PPM-type phosphatase domain"/>
    <property type="match status" value="1"/>
</dbReference>
<dbReference type="AlphaFoldDB" id="A0A1D3CT21"/>
<dbReference type="Proteomes" id="UP000095192">
    <property type="component" value="Unassembled WGS sequence"/>
</dbReference>
<feature type="transmembrane region" description="Helical" evidence="2">
    <location>
        <begin position="318"/>
        <end position="338"/>
    </location>
</feature>
<organism evidence="3 4">
    <name type="scientific">Cyclospora cayetanensis</name>
    <dbReference type="NCBI Taxonomy" id="88456"/>
    <lineage>
        <taxon>Eukaryota</taxon>
        <taxon>Sar</taxon>
        <taxon>Alveolata</taxon>
        <taxon>Apicomplexa</taxon>
        <taxon>Conoidasida</taxon>
        <taxon>Coccidia</taxon>
        <taxon>Eucoccidiorida</taxon>
        <taxon>Eimeriorina</taxon>
        <taxon>Eimeriidae</taxon>
        <taxon>Cyclospora</taxon>
    </lineage>
</organism>
<dbReference type="EMBL" id="JROU02002064">
    <property type="protein sequence ID" value="OEH74332.1"/>
    <property type="molecule type" value="Genomic_DNA"/>
</dbReference>
<accession>A0A1D3CT21</accession>
<feature type="compositionally biased region" description="Polar residues" evidence="1">
    <location>
        <begin position="510"/>
        <end position="524"/>
    </location>
</feature>
<reference evidence="3 4" key="1">
    <citation type="journal article" date="2016" name="BMC Genomics">
        <title>Comparative genomics reveals Cyclospora cayetanensis possesses coccidia-like metabolism and invasion components but unique surface antigens.</title>
        <authorList>
            <person name="Liu S."/>
            <person name="Wang L."/>
            <person name="Zheng H."/>
            <person name="Xu Z."/>
            <person name="Roellig D.M."/>
            <person name="Li N."/>
            <person name="Frace M.A."/>
            <person name="Tang K."/>
            <person name="Arrowood M.J."/>
            <person name="Moss D.M."/>
            <person name="Zhang L."/>
            <person name="Feng Y."/>
            <person name="Xiao L."/>
        </authorList>
    </citation>
    <scope>NUCLEOTIDE SEQUENCE [LARGE SCALE GENOMIC DNA]</scope>
    <source>
        <strain evidence="3 4">CHN_HEN01</strain>
    </source>
</reference>
<keyword evidence="2" id="KW-1133">Transmembrane helix</keyword>
<evidence type="ECO:0000313" key="3">
    <source>
        <dbReference type="EMBL" id="OEH74332.1"/>
    </source>
</evidence>
<dbReference type="VEuPathDB" id="ToxoDB:LOC34624643"/>
<keyword evidence="2" id="KW-0812">Transmembrane</keyword>
<dbReference type="InterPro" id="IPR036457">
    <property type="entry name" value="PPM-type-like_dom_sf"/>
</dbReference>
<sequence length="618" mass="66179">MGATNYRVQGLRPLEERAMQRMKNRSDLLPSQQKVVALPHSRTIKVKPGDILVFACDGVFEAQGMTWKFVANYVAMQLQASIGPPSATVQRWRAATGGDLEETATRLVTTAYLMGSWDNISAMIVKVLPTALPSTVVTAAETDVLGFLARRVEKQCSEMARLSLRRSSSLVEVLQVVSNAVAEGSSSFARETTASPRRGKLCGKLLIPQTLGDSFGCSRRDALLLACVLSRLPARFDPPLLIVRPSWRLRGALLPKKPRFFGLLRDGDSAALSPSVEALAGALVDGSSDIGTSPDADSPPDFGFFLPNGKRILRELDIFLLLLLGPLLAAVPTLLLLASSSELSPSSPLSTSMEACLVGPFSPFLNHGNGLFSPFMRLLRFCLPLLPDVAPVSPVSEASPTDEASSSELCPSSALSTPVEVCLVDPLLPFLNGNGLFSFFSQPLPDRRPLPLDLALAPPPSGGPPTDEASFSDSLPLETASEVLATAELSVGDGAPPAAAPSPVGLASRSEASSRATVSPTAPQGVSLKPLSMAMPTSAVFRIHRKENPMTYAAPPFLFESEFLDMPLQSQPERPQGRIPQKPELKSCRRWGLNAFFLSRGIIHRNVLDGVVPLQRSF</sequence>
<evidence type="ECO:0000256" key="1">
    <source>
        <dbReference type="SAM" id="MobiDB-lite"/>
    </source>
</evidence>
<dbReference type="SUPFAM" id="SSF81606">
    <property type="entry name" value="PP2C-like"/>
    <property type="match status" value="1"/>
</dbReference>
<evidence type="ECO:0000256" key="2">
    <source>
        <dbReference type="SAM" id="Phobius"/>
    </source>
</evidence>